<feature type="compositionally biased region" description="Low complexity" evidence="1">
    <location>
        <begin position="20"/>
        <end position="38"/>
    </location>
</feature>
<sequence length="123" mass="13422">DRQQALPGVRPHDRVAQEVGPRLGRGPLLLRRLPPAQARTHRRRARAERAGAARGPGPRRDDLPVRGRPCRRRGRLATAHGARAGCRPAPRRAGAGRDHPGRPGRGRLDRQGPHPGPPHLLGM</sequence>
<feature type="non-terminal residue" evidence="2">
    <location>
        <position position="123"/>
    </location>
</feature>
<protein>
    <submittedName>
        <fullName evidence="2">Uncharacterized protein RSP_6119</fullName>
    </submittedName>
</protein>
<feature type="compositionally biased region" description="Pro residues" evidence="1">
    <location>
        <begin position="114"/>
        <end position="123"/>
    </location>
</feature>
<feature type="compositionally biased region" description="Low complexity" evidence="1">
    <location>
        <begin position="79"/>
        <end position="93"/>
    </location>
</feature>
<gene>
    <name evidence="2" type="ORF">AVDCRST_MAG16-2514</name>
</gene>
<evidence type="ECO:0000256" key="1">
    <source>
        <dbReference type="SAM" id="MobiDB-lite"/>
    </source>
</evidence>
<feature type="compositionally biased region" description="Basic and acidic residues" evidence="1">
    <location>
        <begin position="95"/>
        <end position="112"/>
    </location>
</feature>
<feature type="region of interest" description="Disordered" evidence="1">
    <location>
        <begin position="1"/>
        <end position="123"/>
    </location>
</feature>
<name>A0A6J4M9E9_9ACTN</name>
<reference evidence="2" key="1">
    <citation type="submission" date="2020-02" db="EMBL/GenBank/DDBJ databases">
        <authorList>
            <person name="Meier V. D."/>
        </authorList>
    </citation>
    <scope>NUCLEOTIDE SEQUENCE</scope>
    <source>
        <strain evidence="2">AVDCRST_MAG16</strain>
    </source>
</reference>
<accession>A0A6J4M9E9</accession>
<feature type="non-terminal residue" evidence="2">
    <location>
        <position position="1"/>
    </location>
</feature>
<proteinExistence type="predicted"/>
<dbReference type="EMBL" id="CADCUE010000236">
    <property type="protein sequence ID" value="CAA9353547.1"/>
    <property type="molecule type" value="Genomic_DNA"/>
</dbReference>
<organism evidence="2">
    <name type="scientific">uncultured Frankineae bacterium</name>
    <dbReference type="NCBI Taxonomy" id="437475"/>
    <lineage>
        <taxon>Bacteria</taxon>
        <taxon>Bacillati</taxon>
        <taxon>Actinomycetota</taxon>
        <taxon>Actinomycetes</taxon>
        <taxon>Frankiales</taxon>
        <taxon>environmental samples</taxon>
    </lineage>
</organism>
<evidence type="ECO:0000313" key="2">
    <source>
        <dbReference type="EMBL" id="CAA9353547.1"/>
    </source>
</evidence>
<dbReference type="AlphaFoldDB" id="A0A6J4M9E9"/>